<proteinExistence type="predicted"/>
<dbReference type="PROSITE" id="PS50089">
    <property type="entry name" value="ZF_RING_2"/>
    <property type="match status" value="1"/>
</dbReference>
<evidence type="ECO:0000256" key="5">
    <source>
        <dbReference type="ARBA" id="ARBA00022737"/>
    </source>
</evidence>
<keyword evidence="13" id="KW-1185">Reference proteome</keyword>
<sequence length="246" mass="27923">MQQEEEDQIRREMSRPRTRDCAVCAKTVAIPEFPALMNCEHEPQVCADCFKDWIASELDSKGWKDMKCPEAGCKVLLTHADVQEYAASEVYTKFDGLSAREALNDDPNFKWCRGPKCKSGQIHENGVDGNIFRCVACGFRVCVVHEDTWHEGETCEEYDYRKSGKKEKDQKAQEAASVAVISQMTKKCPGKNCTYNIEKNDGCDHMTCLKCRHEFCWLCLAPYGPIRKKGNGAHKTSCKYHSNNIT</sequence>
<evidence type="ECO:0000256" key="8">
    <source>
        <dbReference type="ARBA" id="ARBA00022833"/>
    </source>
</evidence>
<name>A0A8E2E6B1_9PEZI</name>
<dbReference type="EMBL" id="KV745088">
    <property type="protein sequence ID" value="OCK77983.1"/>
    <property type="molecule type" value="Genomic_DNA"/>
</dbReference>
<evidence type="ECO:0000259" key="10">
    <source>
        <dbReference type="PROSITE" id="PS50089"/>
    </source>
</evidence>
<keyword evidence="4" id="KW-0479">Metal-binding</keyword>
<dbReference type="InterPro" id="IPR001841">
    <property type="entry name" value="Znf_RING"/>
</dbReference>
<evidence type="ECO:0000256" key="6">
    <source>
        <dbReference type="ARBA" id="ARBA00022771"/>
    </source>
</evidence>
<evidence type="ECO:0000256" key="7">
    <source>
        <dbReference type="ARBA" id="ARBA00022786"/>
    </source>
</evidence>
<dbReference type="Pfam" id="PF22191">
    <property type="entry name" value="IBR_1"/>
    <property type="match status" value="1"/>
</dbReference>
<evidence type="ECO:0000313" key="12">
    <source>
        <dbReference type="EMBL" id="OCK77983.1"/>
    </source>
</evidence>
<dbReference type="Pfam" id="PF01485">
    <property type="entry name" value="IBR"/>
    <property type="match status" value="1"/>
</dbReference>
<dbReference type="GO" id="GO:0008270">
    <property type="term" value="F:zinc ion binding"/>
    <property type="evidence" value="ECO:0007669"/>
    <property type="project" value="UniProtKB-KW"/>
</dbReference>
<dbReference type="InterPro" id="IPR002867">
    <property type="entry name" value="IBR_dom"/>
</dbReference>
<dbReference type="CDD" id="cd20336">
    <property type="entry name" value="Rcat_RBR"/>
    <property type="match status" value="1"/>
</dbReference>
<gene>
    <name evidence="12" type="ORF">K432DRAFT_302984</name>
</gene>
<dbReference type="SUPFAM" id="SSF57850">
    <property type="entry name" value="RING/U-box"/>
    <property type="match status" value="3"/>
</dbReference>
<dbReference type="Proteomes" id="UP000250266">
    <property type="component" value="Unassembled WGS sequence"/>
</dbReference>
<dbReference type="GO" id="GO:0061630">
    <property type="term" value="F:ubiquitin protein ligase activity"/>
    <property type="evidence" value="ECO:0007669"/>
    <property type="project" value="UniProtKB-EC"/>
</dbReference>
<dbReference type="GO" id="GO:0016567">
    <property type="term" value="P:protein ubiquitination"/>
    <property type="evidence" value="ECO:0007669"/>
    <property type="project" value="InterPro"/>
</dbReference>
<feature type="domain" description="RING-type" evidence="11">
    <location>
        <begin position="17"/>
        <end position="246"/>
    </location>
</feature>
<dbReference type="InterPro" id="IPR044066">
    <property type="entry name" value="TRIAD_supradom"/>
</dbReference>
<comment type="catalytic activity">
    <reaction evidence="1">
        <text>[E2 ubiquitin-conjugating enzyme]-S-ubiquitinyl-L-cysteine + [acceptor protein]-L-lysine = [E2 ubiquitin-conjugating enzyme]-L-cysteine + [acceptor protein]-N(6)-ubiquitinyl-L-lysine.</text>
        <dbReference type="EC" id="2.3.2.31"/>
    </reaction>
</comment>
<dbReference type="SMART" id="SM00647">
    <property type="entry name" value="IBR"/>
    <property type="match status" value="2"/>
</dbReference>
<dbReference type="InterPro" id="IPR013083">
    <property type="entry name" value="Znf_RING/FYVE/PHD"/>
</dbReference>
<dbReference type="Gene3D" id="1.20.120.1750">
    <property type="match status" value="1"/>
</dbReference>
<protein>
    <recommendedName>
        <fullName evidence="2">RBR-type E3 ubiquitin transferase</fullName>
        <ecNumber evidence="2">2.3.2.31</ecNumber>
    </recommendedName>
</protein>
<accession>A0A8E2E6B1</accession>
<evidence type="ECO:0000256" key="4">
    <source>
        <dbReference type="ARBA" id="ARBA00022723"/>
    </source>
</evidence>
<evidence type="ECO:0000259" key="11">
    <source>
        <dbReference type="PROSITE" id="PS51873"/>
    </source>
</evidence>
<feature type="domain" description="RING-type" evidence="10">
    <location>
        <begin position="21"/>
        <end position="69"/>
    </location>
</feature>
<keyword evidence="8" id="KW-0862">Zinc</keyword>
<evidence type="ECO:0000256" key="1">
    <source>
        <dbReference type="ARBA" id="ARBA00001798"/>
    </source>
</evidence>
<dbReference type="InterPro" id="IPR031127">
    <property type="entry name" value="E3_UB_ligase_RBR"/>
</dbReference>
<keyword evidence="3" id="KW-0808">Transferase</keyword>
<evidence type="ECO:0000313" key="13">
    <source>
        <dbReference type="Proteomes" id="UP000250266"/>
    </source>
</evidence>
<dbReference type="EC" id="2.3.2.31" evidence="2"/>
<reference evidence="12 13" key="1">
    <citation type="journal article" date="2016" name="Nat. Commun.">
        <title>Ectomycorrhizal ecology is imprinted in the genome of the dominant symbiotic fungus Cenococcum geophilum.</title>
        <authorList>
            <consortium name="DOE Joint Genome Institute"/>
            <person name="Peter M."/>
            <person name="Kohler A."/>
            <person name="Ohm R.A."/>
            <person name="Kuo A."/>
            <person name="Krutzmann J."/>
            <person name="Morin E."/>
            <person name="Arend M."/>
            <person name="Barry K.W."/>
            <person name="Binder M."/>
            <person name="Choi C."/>
            <person name="Clum A."/>
            <person name="Copeland A."/>
            <person name="Grisel N."/>
            <person name="Haridas S."/>
            <person name="Kipfer T."/>
            <person name="LaButti K."/>
            <person name="Lindquist E."/>
            <person name="Lipzen A."/>
            <person name="Maire R."/>
            <person name="Meier B."/>
            <person name="Mihaltcheva S."/>
            <person name="Molinier V."/>
            <person name="Murat C."/>
            <person name="Poggeler S."/>
            <person name="Quandt C.A."/>
            <person name="Sperisen C."/>
            <person name="Tritt A."/>
            <person name="Tisserant E."/>
            <person name="Crous P.W."/>
            <person name="Henrissat B."/>
            <person name="Nehls U."/>
            <person name="Egli S."/>
            <person name="Spatafora J.W."/>
            <person name="Grigoriev I.V."/>
            <person name="Martin F.M."/>
        </authorList>
    </citation>
    <scope>NUCLEOTIDE SEQUENCE [LARGE SCALE GENOMIC DNA]</scope>
    <source>
        <strain evidence="12 13">CBS 459.81</strain>
    </source>
</reference>
<evidence type="ECO:0000256" key="9">
    <source>
        <dbReference type="PROSITE-ProRule" id="PRU00175"/>
    </source>
</evidence>
<keyword evidence="6 9" id="KW-0863">Zinc-finger</keyword>
<dbReference type="CDD" id="cd20335">
    <property type="entry name" value="BRcat_RBR"/>
    <property type="match status" value="1"/>
</dbReference>
<evidence type="ECO:0000256" key="2">
    <source>
        <dbReference type="ARBA" id="ARBA00012251"/>
    </source>
</evidence>
<keyword evidence="7" id="KW-0833">Ubl conjugation pathway</keyword>
<dbReference type="PROSITE" id="PS51873">
    <property type="entry name" value="TRIAD"/>
    <property type="match status" value="1"/>
</dbReference>
<dbReference type="AlphaFoldDB" id="A0A8E2E6B1"/>
<organism evidence="12 13">
    <name type="scientific">Lepidopterella palustris CBS 459.81</name>
    <dbReference type="NCBI Taxonomy" id="1314670"/>
    <lineage>
        <taxon>Eukaryota</taxon>
        <taxon>Fungi</taxon>
        <taxon>Dikarya</taxon>
        <taxon>Ascomycota</taxon>
        <taxon>Pezizomycotina</taxon>
        <taxon>Dothideomycetes</taxon>
        <taxon>Pleosporomycetidae</taxon>
        <taxon>Mytilinidiales</taxon>
        <taxon>Argynnaceae</taxon>
        <taxon>Lepidopterella</taxon>
    </lineage>
</organism>
<dbReference type="Gene3D" id="3.30.40.10">
    <property type="entry name" value="Zinc/RING finger domain, C3HC4 (zinc finger)"/>
    <property type="match status" value="1"/>
</dbReference>
<keyword evidence="5" id="KW-0677">Repeat</keyword>
<dbReference type="OrthoDB" id="1431934at2759"/>
<dbReference type="PANTHER" id="PTHR11685">
    <property type="entry name" value="RBR FAMILY RING FINGER AND IBR DOMAIN-CONTAINING"/>
    <property type="match status" value="1"/>
</dbReference>
<evidence type="ECO:0000256" key="3">
    <source>
        <dbReference type="ARBA" id="ARBA00022679"/>
    </source>
</evidence>
<dbReference type="SMART" id="SM00184">
    <property type="entry name" value="RING"/>
    <property type="match status" value="2"/>
</dbReference>